<evidence type="ECO:0000313" key="4">
    <source>
        <dbReference type="Proteomes" id="UP000590412"/>
    </source>
</evidence>
<dbReference type="GO" id="GO:0034599">
    <property type="term" value="P:cellular response to oxidative stress"/>
    <property type="evidence" value="ECO:0007669"/>
    <property type="project" value="EnsemblFungi"/>
</dbReference>
<feature type="region of interest" description="Disordered" evidence="2">
    <location>
        <begin position="266"/>
        <end position="321"/>
    </location>
</feature>
<protein>
    <submittedName>
        <fullName evidence="3">Low temperature viability family protein</fullName>
    </submittedName>
</protein>
<dbReference type="PANTHER" id="PTHR21531">
    <property type="entry name" value="LOW-TEMPERATURE VIABILITY PROTEIN LTV1-RELATED"/>
    <property type="match status" value="1"/>
</dbReference>
<dbReference type="GO" id="GO:0042274">
    <property type="term" value="P:ribosomal small subunit biogenesis"/>
    <property type="evidence" value="ECO:0007669"/>
    <property type="project" value="EnsemblFungi"/>
</dbReference>
<sequence>MVKKFDKKNATTYSIVHRAHDDARFFEDDATNVLVPTAQSQKQKSSSKKVFSKNELEARLRDQVRDNEGLAAQYGITFDDSNYDYMQHLKPLGDADGVFISAKDQEQQRRRHQQQQKLDLDTLLKDQLPSSEKRKVTKDLNQSIPDELRGFNPNMDPRLREVLEALDDEAYIEEIKHKGDATGDNENEEDYDDDIFADLLKSGQAEEDEYEYNDEQGDYDDDYDEWDLDNYEDEYNAKYDEHPEEIIGQEGVNEDWQRDFMKFKKESKNKENTWDSDDEFGEGSEEEDEIDNLGALPDMKSKPSKSNTKLRRKKGAMTDTSSFSMSSSALFRSEGLSVLDDRYEQMNKNYNRGDTKESEYKPFDMESERTDFASMVDDFLDNYELESGGRKLTKKDAEKTKLQQAASSVSRGKAGKKLNSSFAEMKIN</sequence>
<dbReference type="Pfam" id="PF04180">
    <property type="entry name" value="LTV"/>
    <property type="match status" value="1"/>
</dbReference>
<proteinExistence type="inferred from homology"/>
<evidence type="ECO:0000256" key="1">
    <source>
        <dbReference type="ARBA" id="ARBA00009078"/>
    </source>
</evidence>
<organism evidence="3 4">
    <name type="scientific">Candida parapsilosis</name>
    <name type="common">Yeast</name>
    <dbReference type="NCBI Taxonomy" id="5480"/>
    <lineage>
        <taxon>Eukaryota</taxon>
        <taxon>Fungi</taxon>
        <taxon>Dikarya</taxon>
        <taxon>Ascomycota</taxon>
        <taxon>Saccharomycotina</taxon>
        <taxon>Pichiomycetes</taxon>
        <taxon>Debaryomycetaceae</taxon>
        <taxon>Candida/Lodderomyces clade</taxon>
        <taxon>Candida</taxon>
    </lineage>
</organism>
<dbReference type="Proteomes" id="UP000590412">
    <property type="component" value="Unassembled WGS sequence"/>
</dbReference>
<name>A0A8X7NNZ6_CANPA</name>
<evidence type="ECO:0000256" key="2">
    <source>
        <dbReference type="SAM" id="MobiDB-lite"/>
    </source>
</evidence>
<dbReference type="PANTHER" id="PTHR21531:SF0">
    <property type="entry name" value="PROTEIN LTV1 HOMOLOG"/>
    <property type="match status" value="1"/>
</dbReference>
<feature type="region of interest" description="Disordered" evidence="2">
    <location>
        <begin position="391"/>
        <end position="414"/>
    </location>
</feature>
<evidence type="ECO:0000313" key="3">
    <source>
        <dbReference type="EMBL" id="KAF6058432.1"/>
    </source>
</evidence>
<dbReference type="GO" id="GO:0031902">
    <property type="term" value="C:late endosome membrane"/>
    <property type="evidence" value="ECO:0007669"/>
    <property type="project" value="EnsemblFungi"/>
</dbReference>
<dbReference type="GO" id="GO:0005829">
    <property type="term" value="C:cytosol"/>
    <property type="evidence" value="ECO:0007669"/>
    <property type="project" value="TreeGrafter"/>
</dbReference>
<dbReference type="GO" id="GO:0071986">
    <property type="term" value="C:Ragulator complex"/>
    <property type="evidence" value="ECO:0007669"/>
    <property type="project" value="EnsemblFungi"/>
</dbReference>
<dbReference type="GO" id="GO:1904669">
    <property type="term" value="P:ATP export"/>
    <property type="evidence" value="ECO:0007669"/>
    <property type="project" value="EnsemblFungi"/>
</dbReference>
<comment type="similarity">
    <text evidence="1">Belongs to the LTV1 family.</text>
</comment>
<dbReference type="GO" id="GO:0030688">
    <property type="term" value="C:preribosome, small subunit precursor"/>
    <property type="evidence" value="ECO:0007669"/>
    <property type="project" value="EnsemblFungi"/>
</dbReference>
<reference evidence="3" key="1">
    <citation type="submission" date="2020-03" db="EMBL/GenBank/DDBJ databases">
        <title>FDA dAtabase for Regulatory Grade micrObial Sequences (FDA-ARGOS): Supporting development and validation of Infectious Disease Dx tests.</title>
        <authorList>
            <person name="Campos J."/>
            <person name="Goldberg B."/>
            <person name="Tallon L."/>
            <person name="Sadzewicz L."/>
            <person name="Vavikolanu K."/>
            <person name="Mehta A."/>
            <person name="Aluvathingal J."/>
            <person name="Nadendla S."/>
            <person name="Nandy P."/>
            <person name="Geyer C."/>
            <person name="Yan Y."/>
            <person name="Sichtig H."/>
        </authorList>
    </citation>
    <scope>NUCLEOTIDE SEQUENCE [LARGE SCALE GENOMIC DNA]</scope>
    <source>
        <strain evidence="3">FDAARGOS_652</strain>
    </source>
</reference>
<feature type="compositionally biased region" description="Acidic residues" evidence="2">
    <location>
        <begin position="274"/>
        <end position="291"/>
    </location>
</feature>
<dbReference type="OrthoDB" id="5852896at2759"/>
<dbReference type="InterPro" id="IPR007307">
    <property type="entry name" value="Ltv1"/>
</dbReference>
<comment type="caution">
    <text evidence="3">The sequence shown here is derived from an EMBL/GenBank/DDBJ whole genome shotgun (WGS) entry which is preliminary data.</text>
</comment>
<dbReference type="EMBL" id="JABWAB010000001">
    <property type="protein sequence ID" value="KAF6058432.1"/>
    <property type="molecule type" value="Genomic_DNA"/>
</dbReference>
<accession>A0A8X7NNZ6</accession>
<dbReference type="GO" id="GO:0000056">
    <property type="term" value="P:ribosomal small subunit export from nucleus"/>
    <property type="evidence" value="ECO:0007669"/>
    <property type="project" value="EnsemblFungi"/>
</dbReference>
<dbReference type="GO" id="GO:0032040">
    <property type="term" value="C:small-subunit processome"/>
    <property type="evidence" value="ECO:0007669"/>
    <property type="project" value="EnsemblFungi"/>
</dbReference>
<dbReference type="AlphaFoldDB" id="A0A8X7NNZ6"/>
<dbReference type="GO" id="GO:0006970">
    <property type="term" value="P:response to osmotic stress"/>
    <property type="evidence" value="ECO:0007669"/>
    <property type="project" value="EnsemblFungi"/>
</dbReference>
<dbReference type="GO" id="GO:0032456">
    <property type="term" value="P:endocytic recycling"/>
    <property type="evidence" value="ECO:0007669"/>
    <property type="project" value="EnsemblFungi"/>
</dbReference>
<gene>
    <name evidence="3" type="ORF">FOB60_000014</name>
</gene>